<proteinExistence type="predicted"/>
<evidence type="ECO:0000313" key="4">
    <source>
        <dbReference type="Proteomes" id="UP000017090"/>
    </source>
</evidence>
<gene>
    <name evidence="3" type="ORF">HMPREF1250_0071</name>
</gene>
<dbReference type="PATRIC" id="fig|1111454.3.peg.2080"/>
<dbReference type="Proteomes" id="UP000017090">
    <property type="component" value="Unassembled WGS sequence"/>
</dbReference>
<name>U7UBJ7_9FIRM</name>
<feature type="region of interest" description="Disordered" evidence="1">
    <location>
        <begin position="24"/>
        <end position="162"/>
    </location>
</feature>
<reference evidence="3 4" key="1">
    <citation type="submission" date="2013-09" db="EMBL/GenBank/DDBJ databases">
        <authorList>
            <person name="Durkin A.S."/>
            <person name="Haft D.R."/>
            <person name="McCorrison J."/>
            <person name="Torralba M."/>
            <person name="Gillis M."/>
            <person name="Haft D.H."/>
            <person name="Methe B."/>
            <person name="Sutton G."/>
            <person name="Nelson K.E."/>
        </authorList>
    </citation>
    <scope>NUCLEOTIDE SEQUENCE [LARGE SCALE GENOMIC DNA]</scope>
    <source>
        <strain evidence="3 4">BV3C16-1</strain>
    </source>
</reference>
<feature type="compositionally biased region" description="Polar residues" evidence="1">
    <location>
        <begin position="76"/>
        <end position="101"/>
    </location>
</feature>
<evidence type="ECO:0000313" key="3">
    <source>
        <dbReference type="EMBL" id="ERT56807.1"/>
    </source>
</evidence>
<evidence type="ECO:0000256" key="1">
    <source>
        <dbReference type="SAM" id="MobiDB-lite"/>
    </source>
</evidence>
<dbReference type="STRING" id="1111454.HMPREF1250_0071"/>
<dbReference type="RefSeq" id="WP_023054541.1">
    <property type="nucleotide sequence ID" value="NZ_AWXA01000057.1"/>
</dbReference>
<organism evidence="3 4">
    <name type="scientific">Megasphaera vaginalis</name>
    <name type="common">ex Srinivasan et al. 2021</name>
    <dbReference type="NCBI Taxonomy" id="1111454"/>
    <lineage>
        <taxon>Bacteria</taxon>
        <taxon>Bacillati</taxon>
        <taxon>Bacillota</taxon>
        <taxon>Negativicutes</taxon>
        <taxon>Veillonellales</taxon>
        <taxon>Veillonellaceae</taxon>
        <taxon>Megasphaera</taxon>
    </lineage>
</organism>
<keyword evidence="2" id="KW-0732">Signal</keyword>
<feature type="chain" id="PRO_5004689571" evidence="2">
    <location>
        <begin position="21"/>
        <end position="162"/>
    </location>
</feature>
<dbReference type="EMBL" id="AWXA01000057">
    <property type="protein sequence ID" value="ERT56807.1"/>
    <property type="molecule type" value="Genomic_DNA"/>
</dbReference>
<keyword evidence="4" id="KW-1185">Reference proteome</keyword>
<evidence type="ECO:0000256" key="2">
    <source>
        <dbReference type="SAM" id="SignalP"/>
    </source>
</evidence>
<sequence>MKKIWAPLVALMMMTAPLYAADTAAPTSPEWNSGNNRAVVSPDNRSYSYRDGNADQKKDNDTAQKEPATNRYDQAGRTNKTAPSSHVATRTRNDNAGQLSRSEGKENRSYTVATKDDKYRQTNKTDLKKNDQHKENEKKLKEKQKNEKKDESAQKLPFFQTR</sequence>
<protein>
    <submittedName>
        <fullName evidence="3">Uncharacterized protein</fullName>
    </submittedName>
</protein>
<feature type="compositionally biased region" description="Basic and acidic residues" evidence="1">
    <location>
        <begin position="52"/>
        <end position="64"/>
    </location>
</feature>
<dbReference type="AlphaFoldDB" id="U7UBJ7"/>
<accession>U7UBJ7</accession>
<feature type="signal peptide" evidence="2">
    <location>
        <begin position="1"/>
        <end position="20"/>
    </location>
</feature>
<comment type="caution">
    <text evidence="3">The sequence shown here is derived from an EMBL/GenBank/DDBJ whole genome shotgun (WGS) entry which is preliminary data.</text>
</comment>
<feature type="compositionally biased region" description="Basic and acidic residues" evidence="1">
    <location>
        <begin position="102"/>
        <end position="153"/>
    </location>
</feature>
<feature type="compositionally biased region" description="Polar residues" evidence="1">
    <location>
        <begin position="25"/>
        <end position="47"/>
    </location>
</feature>